<dbReference type="GO" id="GO:0048472">
    <property type="term" value="F:threonine-phosphate decarboxylase activity"/>
    <property type="evidence" value="ECO:0007669"/>
    <property type="project" value="InterPro"/>
</dbReference>
<dbReference type="GO" id="GO:0015420">
    <property type="term" value="F:ABC-type vitamin B12 transporter activity"/>
    <property type="evidence" value="ECO:0007669"/>
    <property type="project" value="UniProtKB-UniRule"/>
</dbReference>
<reference evidence="10 11" key="1">
    <citation type="submission" date="2020-03" db="EMBL/GenBank/DDBJ databases">
        <title>Complete genome sequences of two sulfur-disproportionating bacterial strains T55J and Mzg5.</title>
        <authorList>
            <person name="Umezawa K."/>
            <person name="Kojima H."/>
            <person name="Kato Y."/>
            <person name="Fukui M."/>
        </authorList>
    </citation>
    <scope>NUCLEOTIDE SEQUENCE [LARGE SCALE GENOMIC DNA]</scope>
    <source>
        <strain evidence="10 11">T55J</strain>
    </source>
</reference>
<evidence type="ECO:0000256" key="7">
    <source>
        <dbReference type="ARBA" id="ARBA00022989"/>
    </source>
</evidence>
<evidence type="ECO:0000313" key="11">
    <source>
        <dbReference type="Proteomes" id="UP000516360"/>
    </source>
</evidence>
<dbReference type="Proteomes" id="UP000516360">
    <property type="component" value="Chromosome"/>
</dbReference>
<sequence>MMDSLFNLQPAVLILAFLLDMAIGDPGWLPHPVRIIGKAIEKIEKILRSGEKKQKTKDRLKGVFLVLVIVSSTLGLTWLIVYAIARISNISTFLHYCSIALLVYLTSTTIAARELIDSAKKVVCSVREGDLIKARKDLSMIVGRDTQNLSQKEILKATIETLSENLSDGVIAPIFYLIVGGLPLAMAYKAINTLDSMIGYKNEKYKDFGCVAAHLDDIANYIPARISGILIVIVSPFVSRSLFTVYDSLKTMINDGRNHPSPNAGIPEAAIAGALSVKLGGPSTYNGIVVEKPYIGIEKTENYLYPAEKAINIVKIASIIAISIGGVFLYARQ</sequence>
<evidence type="ECO:0000256" key="6">
    <source>
        <dbReference type="ARBA" id="ARBA00022692"/>
    </source>
</evidence>
<dbReference type="KEGG" id="dtp:JZK55_23160"/>
<evidence type="ECO:0000313" key="10">
    <source>
        <dbReference type="EMBL" id="BCB97394.1"/>
    </source>
</evidence>
<evidence type="ECO:0000256" key="8">
    <source>
        <dbReference type="ARBA" id="ARBA00023136"/>
    </source>
</evidence>
<evidence type="ECO:0000256" key="5">
    <source>
        <dbReference type="ARBA" id="ARBA00022573"/>
    </source>
</evidence>
<dbReference type="HAMAP" id="MF_00024">
    <property type="entry name" value="CobD_CbiB"/>
    <property type="match status" value="1"/>
</dbReference>
<feature type="transmembrane region" description="Helical" evidence="9">
    <location>
        <begin position="62"/>
        <end position="81"/>
    </location>
</feature>
<feature type="transmembrane region" description="Helical" evidence="9">
    <location>
        <begin position="93"/>
        <end position="112"/>
    </location>
</feature>
<dbReference type="GO" id="GO:0009236">
    <property type="term" value="P:cobalamin biosynthetic process"/>
    <property type="evidence" value="ECO:0007669"/>
    <property type="project" value="UniProtKB-UniRule"/>
</dbReference>
<dbReference type="Pfam" id="PF03186">
    <property type="entry name" value="CobD_Cbib"/>
    <property type="match status" value="1"/>
</dbReference>
<dbReference type="UniPathway" id="UPA00148"/>
<evidence type="ECO:0000256" key="1">
    <source>
        <dbReference type="ARBA" id="ARBA00004651"/>
    </source>
</evidence>
<dbReference type="GO" id="GO:0005886">
    <property type="term" value="C:plasma membrane"/>
    <property type="evidence" value="ECO:0007669"/>
    <property type="project" value="UniProtKB-SubCell"/>
</dbReference>
<feature type="transmembrane region" description="Helical" evidence="9">
    <location>
        <begin position="170"/>
        <end position="191"/>
    </location>
</feature>
<evidence type="ECO:0000256" key="3">
    <source>
        <dbReference type="ARBA" id="ARBA00006263"/>
    </source>
</evidence>
<dbReference type="RefSeq" id="WP_203472525.1">
    <property type="nucleotide sequence ID" value="NZ_AP022873.1"/>
</dbReference>
<keyword evidence="7 9" id="KW-1133">Transmembrane helix</keyword>
<dbReference type="AlphaFoldDB" id="A0A7G1H3L3"/>
<comment type="similarity">
    <text evidence="3 9">Belongs to the CobD/CbiB family.</text>
</comment>
<accession>A0A7G1H3L3</accession>
<gene>
    <name evidence="9 10" type="primary">cobD</name>
    <name evidence="10" type="ORF">JZK55_23160</name>
</gene>
<keyword evidence="5 9" id="KW-0169">Cobalamin biosynthesis</keyword>
<organism evidence="10 11">
    <name type="scientific">Dissulfurispira thermophila</name>
    <dbReference type="NCBI Taxonomy" id="2715679"/>
    <lineage>
        <taxon>Bacteria</taxon>
        <taxon>Pseudomonadati</taxon>
        <taxon>Nitrospirota</taxon>
        <taxon>Thermodesulfovibrionia</taxon>
        <taxon>Thermodesulfovibrionales</taxon>
        <taxon>Dissulfurispiraceae</taxon>
        <taxon>Dissulfurispira</taxon>
    </lineage>
</organism>
<evidence type="ECO:0000256" key="9">
    <source>
        <dbReference type="HAMAP-Rule" id="MF_00024"/>
    </source>
</evidence>
<dbReference type="PANTHER" id="PTHR34308">
    <property type="entry name" value="COBALAMIN BIOSYNTHESIS PROTEIN CBIB"/>
    <property type="match status" value="1"/>
</dbReference>
<feature type="transmembrane region" description="Helical" evidence="9">
    <location>
        <begin position="226"/>
        <end position="246"/>
    </location>
</feature>
<dbReference type="PANTHER" id="PTHR34308:SF1">
    <property type="entry name" value="COBALAMIN BIOSYNTHESIS PROTEIN CBIB"/>
    <property type="match status" value="1"/>
</dbReference>
<dbReference type="EMBL" id="AP022873">
    <property type="protein sequence ID" value="BCB97394.1"/>
    <property type="molecule type" value="Genomic_DNA"/>
</dbReference>
<keyword evidence="8 9" id="KW-0472">Membrane</keyword>
<keyword evidence="4 9" id="KW-1003">Cell membrane</keyword>
<dbReference type="NCBIfam" id="TIGR00380">
    <property type="entry name" value="cobal_cbiB"/>
    <property type="match status" value="1"/>
</dbReference>
<dbReference type="InterPro" id="IPR004485">
    <property type="entry name" value="Cobalamin_biosynth_CobD/CbiB"/>
</dbReference>
<comment type="pathway">
    <text evidence="2 9">Cofactor biosynthesis; adenosylcobalamin biosynthesis.</text>
</comment>
<comment type="function">
    <text evidence="9">Converts cobyric acid to cobinamide by the addition of aminopropanol on the F carboxylic group.</text>
</comment>
<keyword evidence="6 9" id="KW-0812">Transmembrane</keyword>
<proteinExistence type="inferred from homology"/>
<protein>
    <recommendedName>
        <fullName evidence="9">Cobalamin biosynthesis protein CobD</fullName>
    </recommendedName>
</protein>
<comment type="subcellular location">
    <subcellularLocation>
        <location evidence="1 9">Cell membrane</location>
        <topology evidence="1 9">Multi-pass membrane protein</topology>
    </subcellularLocation>
</comment>
<evidence type="ECO:0000256" key="2">
    <source>
        <dbReference type="ARBA" id="ARBA00004953"/>
    </source>
</evidence>
<evidence type="ECO:0000256" key="4">
    <source>
        <dbReference type="ARBA" id="ARBA00022475"/>
    </source>
</evidence>
<keyword evidence="11" id="KW-1185">Reference proteome</keyword>
<name>A0A7G1H3L3_9BACT</name>
<feature type="transmembrane region" description="Helical" evidence="9">
    <location>
        <begin position="310"/>
        <end position="331"/>
    </location>
</feature>